<protein>
    <submittedName>
        <fullName evidence="9">GMC oxidoreductase</fullName>
    </submittedName>
</protein>
<feature type="chain" id="PRO_5004031740" evidence="6">
    <location>
        <begin position="19"/>
        <end position="606"/>
    </location>
</feature>
<feature type="active site" description="Proton acceptor" evidence="3">
    <location>
        <position position="574"/>
    </location>
</feature>
<dbReference type="Gene3D" id="3.50.50.60">
    <property type="entry name" value="FAD/NAD(P)-binding domain"/>
    <property type="match status" value="1"/>
</dbReference>
<feature type="domain" description="Glucose-methanol-choline oxidoreductase N-terminal" evidence="8">
    <location>
        <begin position="311"/>
        <end position="325"/>
    </location>
</feature>
<dbReference type="AlphaFoldDB" id="M3AR57"/>
<dbReference type="PROSITE" id="PS00623">
    <property type="entry name" value="GMC_OXRED_1"/>
    <property type="match status" value="1"/>
</dbReference>
<dbReference type="InterPro" id="IPR012132">
    <property type="entry name" value="GMC_OxRdtase"/>
</dbReference>
<feature type="domain" description="Glucose-methanol-choline oxidoreductase N-terminal" evidence="7">
    <location>
        <begin position="118"/>
        <end position="141"/>
    </location>
</feature>
<dbReference type="RefSeq" id="XP_016756060.1">
    <property type="nucleotide sequence ID" value="XM_016903096.1"/>
</dbReference>
<dbReference type="EMBL" id="KB456272">
    <property type="protein sequence ID" value="EMF07939.1"/>
    <property type="molecule type" value="Genomic_DNA"/>
</dbReference>
<keyword evidence="10" id="KW-1185">Reference proteome</keyword>
<dbReference type="PANTHER" id="PTHR11552">
    <property type="entry name" value="GLUCOSE-METHANOL-CHOLINE GMC OXIDOREDUCTASE"/>
    <property type="match status" value="1"/>
</dbReference>
<feature type="binding site" evidence="4">
    <location>
        <position position="124"/>
    </location>
    <ligand>
        <name>FAD</name>
        <dbReference type="ChEBI" id="CHEBI:57692"/>
    </ligand>
</feature>
<evidence type="ECO:0000313" key="10">
    <source>
        <dbReference type="Proteomes" id="UP000016931"/>
    </source>
</evidence>
<accession>M3AR57</accession>
<dbReference type="Pfam" id="PF00732">
    <property type="entry name" value="GMC_oxred_N"/>
    <property type="match status" value="1"/>
</dbReference>
<keyword evidence="2" id="KW-0325">Glycoprotein</keyword>
<dbReference type="OMA" id="DYSECVM"/>
<dbReference type="PANTHER" id="PTHR11552:SF138">
    <property type="entry name" value="DEHYDROGENASE PKFF-RELATED"/>
    <property type="match status" value="1"/>
</dbReference>
<evidence type="ECO:0000256" key="1">
    <source>
        <dbReference type="ARBA" id="ARBA00010790"/>
    </source>
</evidence>
<evidence type="ECO:0000259" key="8">
    <source>
        <dbReference type="PROSITE" id="PS00624"/>
    </source>
</evidence>
<dbReference type="GO" id="GO:0016614">
    <property type="term" value="F:oxidoreductase activity, acting on CH-OH group of donors"/>
    <property type="evidence" value="ECO:0007669"/>
    <property type="project" value="InterPro"/>
</dbReference>
<name>M3AR57_SPHMS</name>
<feature type="signal peptide" evidence="6">
    <location>
        <begin position="1"/>
        <end position="18"/>
    </location>
</feature>
<proteinExistence type="inferred from homology"/>
<feature type="active site" description="Proton donor" evidence="3">
    <location>
        <position position="530"/>
    </location>
</feature>
<sequence length="606" mass="66219">MMFLLRLSIFTFCSIASAFDFGSISYTNHFGILGQNATFDYIVIGSGPGGMTVATRLAEANFSVALVEAGGFYENAVGNRTVTPGYYAENLGNIGNNWNFQTKPQPQLYNQSVRYDRGRTLGGTSALNAMLYQRPTRGSHERWAQTVNDSSYGWDAFLPYYQRSVNYTAPNAAVRAANASVPEPGAGAYSPLGGPVKVTHSNWATPFASWGQSALRELGLPEIRDFDTGELIGHQYCPLTINPDDQTRGSSEATILRQYLGNGRSNLQVYAHTMAKRVTFDGNKTATGVEVESYGQPYSLTATKEVIVAAGAFQSPQLLMVSGIGPAAELEEHNISTLSALEGVGKNMQDHILIGVYYRVQTLTTNDLQNATIARHYEELYRKNATGILASQNADYLGWDKLPSEYRNNVTANVREALDKYPTDWPDFEYVVGSTKNGFIQTALIAPQSTGNITISSSNTADPPIIDVGWLTNSIDVEMAIAAVRRGREFFATQAIQPVLAGEELKPGNNVTTDAELEEYVRKSVSTVYHASCTCAMGPRENSMAVIDSKARVYGVQGLRVVDASSFPFLTPGHPQSVIYALGEKIADDWQLAAIYTRATYRQQKE</sequence>
<dbReference type="PROSITE" id="PS00624">
    <property type="entry name" value="GMC_OXRED_2"/>
    <property type="match status" value="1"/>
</dbReference>
<comment type="similarity">
    <text evidence="1 5">Belongs to the GMC oxidoreductase family.</text>
</comment>
<evidence type="ECO:0000259" key="7">
    <source>
        <dbReference type="PROSITE" id="PS00623"/>
    </source>
</evidence>
<dbReference type="GeneID" id="27900233"/>
<dbReference type="Pfam" id="PF05199">
    <property type="entry name" value="GMC_oxred_C"/>
    <property type="match status" value="1"/>
</dbReference>
<dbReference type="InterPro" id="IPR007867">
    <property type="entry name" value="GMC_OxRtase_C"/>
</dbReference>
<evidence type="ECO:0000256" key="5">
    <source>
        <dbReference type="RuleBase" id="RU003968"/>
    </source>
</evidence>
<dbReference type="SUPFAM" id="SSF54373">
    <property type="entry name" value="FAD-linked reductases, C-terminal domain"/>
    <property type="match status" value="1"/>
</dbReference>
<dbReference type="OrthoDB" id="269227at2759"/>
<comment type="cofactor">
    <cofactor evidence="4">
        <name>FAD</name>
        <dbReference type="ChEBI" id="CHEBI:57692"/>
    </cofactor>
</comment>
<dbReference type="PIRSF" id="PIRSF000137">
    <property type="entry name" value="Alcohol_oxidase"/>
    <property type="match status" value="1"/>
</dbReference>
<dbReference type="HOGENOM" id="CLU_002865_6_3_1"/>
<dbReference type="InterPro" id="IPR000172">
    <property type="entry name" value="GMC_OxRdtase_N"/>
</dbReference>
<dbReference type="SUPFAM" id="SSF51905">
    <property type="entry name" value="FAD/NAD(P)-binding domain"/>
    <property type="match status" value="1"/>
</dbReference>
<dbReference type="STRING" id="692275.M3AR57"/>
<keyword evidence="6" id="KW-0732">Signal</keyword>
<dbReference type="Proteomes" id="UP000016931">
    <property type="component" value="Unassembled WGS sequence"/>
</dbReference>
<keyword evidence="5" id="KW-0285">Flavoprotein</keyword>
<dbReference type="GO" id="GO:0044550">
    <property type="term" value="P:secondary metabolite biosynthetic process"/>
    <property type="evidence" value="ECO:0007669"/>
    <property type="project" value="TreeGrafter"/>
</dbReference>
<dbReference type="InterPro" id="IPR036188">
    <property type="entry name" value="FAD/NAD-bd_sf"/>
</dbReference>
<dbReference type="eggNOG" id="KOG1238">
    <property type="taxonomic scope" value="Eukaryota"/>
</dbReference>
<dbReference type="GO" id="GO:0050660">
    <property type="term" value="F:flavin adenine dinucleotide binding"/>
    <property type="evidence" value="ECO:0007669"/>
    <property type="project" value="InterPro"/>
</dbReference>
<feature type="binding site" evidence="4">
    <location>
        <begin position="575"/>
        <end position="576"/>
    </location>
    <ligand>
        <name>FAD</name>
        <dbReference type="ChEBI" id="CHEBI:57692"/>
    </ligand>
</feature>
<evidence type="ECO:0000256" key="4">
    <source>
        <dbReference type="PIRSR" id="PIRSR000137-2"/>
    </source>
</evidence>
<reference evidence="9 10" key="1">
    <citation type="journal article" date="2012" name="PLoS Pathog.">
        <title>Diverse lifestyles and strategies of plant pathogenesis encoded in the genomes of eighteen Dothideomycetes fungi.</title>
        <authorList>
            <person name="Ohm R.A."/>
            <person name="Feau N."/>
            <person name="Henrissat B."/>
            <person name="Schoch C.L."/>
            <person name="Horwitz B.A."/>
            <person name="Barry K.W."/>
            <person name="Condon B.J."/>
            <person name="Copeland A.C."/>
            <person name="Dhillon B."/>
            <person name="Glaser F."/>
            <person name="Hesse C.N."/>
            <person name="Kosti I."/>
            <person name="LaButti K."/>
            <person name="Lindquist E.A."/>
            <person name="Lucas S."/>
            <person name="Salamov A.A."/>
            <person name="Bradshaw R.E."/>
            <person name="Ciuffetti L."/>
            <person name="Hamelin R.C."/>
            <person name="Kema G.H.J."/>
            <person name="Lawrence C."/>
            <person name="Scott J.A."/>
            <person name="Spatafora J.W."/>
            <person name="Turgeon B.G."/>
            <person name="de Wit P.J.G.M."/>
            <person name="Zhong S."/>
            <person name="Goodwin S.B."/>
            <person name="Grigoriev I.V."/>
        </authorList>
    </citation>
    <scope>NUCLEOTIDE SEQUENCE [LARGE SCALE GENOMIC DNA]</scope>
    <source>
        <strain evidence="9 10">SO2202</strain>
    </source>
</reference>
<organism evidence="9 10">
    <name type="scientific">Sphaerulina musiva (strain SO2202)</name>
    <name type="common">Poplar stem canker fungus</name>
    <name type="synonym">Septoria musiva</name>
    <dbReference type="NCBI Taxonomy" id="692275"/>
    <lineage>
        <taxon>Eukaryota</taxon>
        <taxon>Fungi</taxon>
        <taxon>Dikarya</taxon>
        <taxon>Ascomycota</taxon>
        <taxon>Pezizomycotina</taxon>
        <taxon>Dothideomycetes</taxon>
        <taxon>Dothideomycetidae</taxon>
        <taxon>Mycosphaerellales</taxon>
        <taxon>Mycosphaerellaceae</taxon>
        <taxon>Sphaerulina</taxon>
    </lineage>
</organism>
<evidence type="ECO:0000256" key="2">
    <source>
        <dbReference type="ARBA" id="ARBA00023180"/>
    </source>
</evidence>
<evidence type="ECO:0000256" key="6">
    <source>
        <dbReference type="SAM" id="SignalP"/>
    </source>
</evidence>
<dbReference type="Gene3D" id="3.30.560.10">
    <property type="entry name" value="Glucose Oxidase, domain 3"/>
    <property type="match status" value="1"/>
</dbReference>
<gene>
    <name evidence="9" type="ORF">SEPMUDRAFT_145262</name>
</gene>
<keyword evidence="4 5" id="KW-0274">FAD</keyword>
<evidence type="ECO:0000256" key="3">
    <source>
        <dbReference type="PIRSR" id="PIRSR000137-1"/>
    </source>
</evidence>
<evidence type="ECO:0000313" key="9">
    <source>
        <dbReference type="EMBL" id="EMF07939.1"/>
    </source>
</evidence>